<dbReference type="GO" id="GO:0009887">
    <property type="term" value="P:animal organ morphogenesis"/>
    <property type="evidence" value="ECO:0007669"/>
    <property type="project" value="TreeGrafter"/>
</dbReference>
<evidence type="ECO:0000256" key="2">
    <source>
        <dbReference type="ARBA" id="ARBA00011633"/>
    </source>
</evidence>
<dbReference type="GeneID" id="119719778"/>
<comment type="subcellular location">
    <subcellularLocation>
        <location evidence="1">Secreted</location>
    </subcellularLocation>
</comment>
<sequence>MKSHQRPVSMVIVVRGALFLLLLLACSVSQTTTSMCRKLTVRHLIKDAKPGCRPKWLTLYGCRGTCFSYARVSPRDYVSIERSCQCCQEVGYRTVRVRFDCPQRLPPYHYAEVRLVRDCRCRPCNTMSVGDVPEVVRLTDYFPN</sequence>
<accession>A0A913YZR5</accession>
<dbReference type="OMA" id="SFACTGR"/>
<dbReference type="PANTHER" id="PTHR15283">
    <property type="entry name" value="GREMLIN 1"/>
    <property type="match status" value="1"/>
</dbReference>
<dbReference type="GO" id="GO:0036122">
    <property type="term" value="F:BMP binding"/>
    <property type="evidence" value="ECO:0007669"/>
    <property type="project" value="TreeGrafter"/>
</dbReference>
<dbReference type="PANTHER" id="PTHR15283:SF7">
    <property type="entry name" value="BURSICON"/>
    <property type="match status" value="1"/>
</dbReference>
<dbReference type="OrthoDB" id="6493004at2759"/>
<dbReference type="InterPro" id="IPR004133">
    <property type="entry name" value="DAN_dom"/>
</dbReference>
<feature type="domain" description="CTCK" evidence="11">
    <location>
        <begin position="36"/>
        <end position="125"/>
    </location>
</feature>
<feature type="signal peptide" evidence="10">
    <location>
        <begin position="1"/>
        <end position="29"/>
    </location>
</feature>
<evidence type="ECO:0000256" key="4">
    <source>
        <dbReference type="ARBA" id="ARBA00022525"/>
    </source>
</evidence>
<dbReference type="SMART" id="SM00041">
    <property type="entry name" value="CT"/>
    <property type="match status" value="1"/>
</dbReference>
<dbReference type="GO" id="GO:0038098">
    <property type="term" value="P:sequestering of BMP from receptor via BMP binding"/>
    <property type="evidence" value="ECO:0007669"/>
    <property type="project" value="TreeGrafter"/>
</dbReference>
<dbReference type="AlphaFoldDB" id="A0A913YZR5"/>
<evidence type="ECO:0000256" key="7">
    <source>
        <dbReference type="ARBA" id="ARBA00023157"/>
    </source>
</evidence>
<dbReference type="InterPro" id="IPR006207">
    <property type="entry name" value="Cys_knot_C"/>
</dbReference>
<reference evidence="12" key="1">
    <citation type="submission" date="2022-11" db="UniProtKB">
        <authorList>
            <consortium name="EnsemblMetazoa"/>
        </authorList>
    </citation>
    <scope>IDENTIFICATION</scope>
</reference>
<keyword evidence="5" id="KW-0372">Hormone</keyword>
<name>A0A913YZR5_PATMI</name>
<comment type="subunit">
    <text evidence="2">Heterodimer of burs and pburs.</text>
</comment>
<evidence type="ECO:0000256" key="3">
    <source>
        <dbReference type="ARBA" id="ARBA00018035"/>
    </source>
</evidence>
<evidence type="ECO:0000256" key="5">
    <source>
        <dbReference type="ARBA" id="ARBA00022702"/>
    </source>
</evidence>
<evidence type="ECO:0000256" key="8">
    <source>
        <dbReference type="ARBA" id="ARBA00029634"/>
    </source>
</evidence>
<dbReference type="PROSITE" id="PS01225">
    <property type="entry name" value="CTCK_2"/>
    <property type="match status" value="1"/>
</dbReference>
<dbReference type="RefSeq" id="XP_038045194.1">
    <property type="nucleotide sequence ID" value="XM_038189266.1"/>
</dbReference>
<feature type="disulfide bond" evidence="9">
    <location>
        <begin position="52"/>
        <end position="101"/>
    </location>
</feature>
<evidence type="ECO:0000259" key="11">
    <source>
        <dbReference type="PROSITE" id="PS01225"/>
    </source>
</evidence>
<evidence type="ECO:0000256" key="9">
    <source>
        <dbReference type="PROSITE-ProRule" id="PRU00039"/>
    </source>
</evidence>
<dbReference type="Pfam" id="PF03045">
    <property type="entry name" value="DAN"/>
    <property type="match status" value="1"/>
</dbReference>
<evidence type="ECO:0000256" key="1">
    <source>
        <dbReference type="ARBA" id="ARBA00004613"/>
    </source>
</evidence>
<feature type="chain" id="PRO_5038124354" description="Bursicon" evidence="10">
    <location>
        <begin position="30"/>
        <end position="144"/>
    </location>
</feature>
<evidence type="ECO:0000256" key="6">
    <source>
        <dbReference type="ARBA" id="ARBA00022729"/>
    </source>
</evidence>
<organism evidence="12 13">
    <name type="scientific">Patiria miniata</name>
    <name type="common">Bat star</name>
    <name type="synonym">Asterina miniata</name>
    <dbReference type="NCBI Taxonomy" id="46514"/>
    <lineage>
        <taxon>Eukaryota</taxon>
        <taxon>Metazoa</taxon>
        <taxon>Echinodermata</taxon>
        <taxon>Eleutherozoa</taxon>
        <taxon>Asterozoa</taxon>
        <taxon>Asteroidea</taxon>
        <taxon>Valvatacea</taxon>
        <taxon>Valvatida</taxon>
        <taxon>Asterinidae</taxon>
        <taxon>Patiria</taxon>
    </lineage>
</organism>
<protein>
    <recommendedName>
        <fullName evidence="3">Bursicon</fullName>
    </recommendedName>
    <alternativeName>
        <fullName evidence="8">Bursicon subunit alpha</fullName>
    </alternativeName>
</protein>
<comment type="caution">
    <text evidence="9">Lacks conserved residue(s) required for the propagation of feature annotation.</text>
</comment>
<dbReference type="Gene3D" id="2.10.90.10">
    <property type="entry name" value="Cystine-knot cytokines"/>
    <property type="match status" value="1"/>
</dbReference>
<keyword evidence="7 9" id="KW-1015">Disulfide bond</keyword>
<dbReference type="EnsemblMetazoa" id="XM_038189266.1">
    <property type="protein sequence ID" value="XP_038045194.1"/>
    <property type="gene ID" value="LOC119719778"/>
</dbReference>
<dbReference type="Proteomes" id="UP000887568">
    <property type="component" value="Unplaced"/>
</dbReference>
<proteinExistence type="predicted"/>
<dbReference type="GO" id="GO:0005179">
    <property type="term" value="F:hormone activity"/>
    <property type="evidence" value="ECO:0007669"/>
    <property type="project" value="UniProtKB-KW"/>
</dbReference>
<keyword evidence="4" id="KW-0964">Secreted</keyword>
<keyword evidence="13" id="KW-1185">Reference proteome</keyword>
<evidence type="ECO:0000313" key="13">
    <source>
        <dbReference type="Proteomes" id="UP000887568"/>
    </source>
</evidence>
<keyword evidence="6 10" id="KW-0732">Signal</keyword>
<dbReference type="GO" id="GO:0005615">
    <property type="term" value="C:extracellular space"/>
    <property type="evidence" value="ECO:0007669"/>
    <property type="project" value="TreeGrafter"/>
</dbReference>
<evidence type="ECO:0000256" key="10">
    <source>
        <dbReference type="SAM" id="SignalP"/>
    </source>
</evidence>
<dbReference type="PROSITE" id="PS51257">
    <property type="entry name" value="PROKAR_LIPOPROTEIN"/>
    <property type="match status" value="1"/>
</dbReference>
<evidence type="ECO:0000313" key="12">
    <source>
        <dbReference type="EnsemblMetazoa" id="XP_038045194.1"/>
    </source>
</evidence>
<dbReference type="InterPro" id="IPR029034">
    <property type="entry name" value="Cystine-knot_cytokine"/>
</dbReference>